<evidence type="ECO:0000256" key="11">
    <source>
        <dbReference type="SAM" id="MobiDB-lite"/>
    </source>
</evidence>
<keyword evidence="4 12" id="KW-0812">Transmembrane</keyword>
<dbReference type="GO" id="GO:0035869">
    <property type="term" value="C:ciliary transition zone"/>
    <property type="evidence" value="ECO:0007669"/>
    <property type="project" value="TreeGrafter"/>
</dbReference>
<feature type="transmembrane region" description="Helical" evidence="12">
    <location>
        <begin position="306"/>
        <end position="325"/>
    </location>
</feature>
<keyword evidence="7" id="KW-0969">Cilium</keyword>
<comment type="similarity">
    <text evidence="3">Belongs to the TMEM237 family.</text>
</comment>
<dbReference type="GO" id="GO:0060271">
    <property type="term" value="P:cilium assembly"/>
    <property type="evidence" value="ECO:0007669"/>
    <property type="project" value="TreeGrafter"/>
</dbReference>
<evidence type="ECO:0000313" key="13">
    <source>
        <dbReference type="EMBL" id="CAH1786359.1"/>
    </source>
</evidence>
<dbReference type="EMBL" id="CAIIXF020000006">
    <property type="protein sequence ID" value="CAH1786359.1"/>
    <property type="molecule type" value="Genomic_DNA"/>
</dbReference>
<evidence type="ECO:0000256" key="7">
    <source>
        <dbReference type="ARBA" id="ARBA00023069"/>
    </source>
</evidence>
<name>A0A8S4P0L7_OWEFU</name>
<evidence type="ECO:0000313" key="14">
    <source>
        <dbReference type="Proteomes" id="UP000749559"/>
    </source>
</evidence>
<keyword evidence="6 12" id="KW-1133">Transmembrane helix</keyword>
<keyword evidence="9" id="KW-0966">Cell projection</keyword>
<dbReference type="PANTHER" id="PTHR28388:SF1">
    <property type="entry name" value="TRANSMEMBRANE PROTEIN 237"/>
    <property type="match status" value="1"/>
</dbReference>
<dbReference type="Pfam" id="PF15383">
    <property type="entry name" value="TMEM237"/>
    <property type="match status" value="1"/>
</dbReference>
<feature type="transmembrane region" description="Helical" evidence="12">
    <location>
        <begin position="265"/>
        <end position="286"/>
    </location>
</feature>
<protein>
    <recommendedName>
        <fullName evidence="15">Transmembrane protein 237</fullName>
    </recommendedName>
</protein>
<comment type="subcellular location">
    <subcellularLocation>
        <location evidence="1">Cell projection</location>
        <location evidence="1">Cilium</location>
    </subcellularLocation>
    <subcellularLocation>
        <location evidence="2">Membrane</location>
        <topology evidence="2">Multi-pass membrane protein</topology>
    </subcellularLocation>
</comment>
<proteinExistence type="inferred from homology"/>
<feature type="region of interest" description="Disordered" evidence="11">
    <location>
        <begin position="1"/>
        <end position="193"/>
    </location>
</feature>
<keyword evidence="5" id="KW-0970">Cilium biogenesis/degradation</keyword>
<evidence type="ECO:0000256" key="4">
    <source>
        <dbReference type="ARBA" id="ARBA00022692"/>
    </source>
</evidence>
<evidence type="ECO:0000256" key="2">
    <source>
        <dbReference type="ARBA" id="ARBA00004141"/>
    </source>
</evidence>
<keyword evidence="14" id="KW-1185">Reference proteome</keyword>
<organism evidence="13 14">
    <name type="scientific">Owenia fusiformis</name>
    <name type="common">Polychaete worm</name>
    <dbReference type="NCBI Taxonomy" id="6347"/>
    <lineage>
        <taxon>Eukaryota</taxon>
        <taxon>Metazoa</taxon>
        <taxon>Spiralia</taxon>
        <taxon>Lophotrochozoa</taxon>
        <taxon>Annelida</taxon>
        <taxon>Polychaeta</taxon>
        <taxon>Sedentaria</taxon>
        <taxon>Canalipalpata</taxon>
        <taxon>Sabellida</taxon>
        <taxon>Oweniida</taxon>
        <taxon>Oweniidae</taxon>
        <taxon>Owenia</taxon>
    </lineage>
</organism>
<dbReference type="OrthoDB" id="550113at2759"/>
<evidence type="ECO:0000256" key="1">
    <source>
        <dbReference type="ARBA" id="ARBA00004138"/>
    </source>
</evidence>
<evidence type="ECO:0000256" key="8">
    <source>
        <dbReference type="ARBA" id="ARBA00023136"/>
    </source>
</evidence>
<evidence type="ECO:0000256" key="3">
    <source>
        <dbReference type="ARBA" id="ARBA00008783"/>
    </source>
</evidence>
<comment type="function">
    <text evidence="10">Component of the transition zone in primary cilia. Required for ciliogenesis.</text>
</comment>
<feature type="transmembrane region" description="Helical" evidence="12">
    <location>
        <begin position="337"/>
        <end position="362"/>
    </location>
</feature>
<sequence>MADEIPKPKARKLPPLSPSVASQRASEAEDVTPRKKKKKKRIDGEESGQDSVRSVRRRSRSRERISGAEGTLDSPSTPSKNRRKRVKDTTGDDGGEESQPATPSSATRKDRRSGRKPKQNVSGSRETLVDDTVTESKADPTTKKKRKKRKKPDGSNEPDEYEDNALAAELSAINDDIITKTEDHDEDDDDDERDVRYTAPQLKSQPVGRLFIEQKTGFKSTDKHKLARRLAEQQEQARSNVIETPGQTTIQLAISTHRVFKAFTLFLHGILAGFAIWHIVTVYILLGHGNTDFLLHYAILGQPVQSIYYLMFALCIVSVFDRYDVSHPNRRFLIKALTLQSGAVSVLVYFIGLVLNLSIAALDDRIGLYTKYPNLWQDEQLTATHLDTWKILNVLRGTSAILGWFILSIQPTKDRLSKNLANSDENLLGGTLEMVQVNGK</sequence>
<evidence type="ECO:0000256" key="5">
    <source>
        <dbReference type="ARBA" id="ARBA00022794"/>
    </source>
</evidence>
<gene>
    <name evidence="13" type="ORF">OFUS_LOCUS12272</name>
</gene>
<feature type="compositionally biased region" description="Basic residues" evidence="11">
    <location>
        <begin position="109"/>
        <end position="118"/>
    </location>
</feature>
<evidence type="ECO:0000256" key="10">
    <source>
        <dbReference type="ARBA" id="ARBA00025631"/>
    </source>
</evidence>
<reference evidence="13" key="1">
    <citation type="submission" date="2022-03" db="EMBL/GenBank/DDBJ databases">
        <authorList>
            <person name="Martin C."/>
        </authorList>
    </citation>
    <scope>NUCLEOTIDE SEQUENCE</scope>
</reference>
<evidence type="ECO:0000256" key="12">
    <source>
        <dbReference type="SAM" id="Phobius"/>
    </source>
</evidence>
<dbReference type="InterPro" id="IPR029409">
    <property type="entry name" value="TMEM237"/>
</dbReference>
<dbReference type="Proteomes" id="UP000749559">
    <property type="component" value="Unassembled WGS sequence"/>
</dbReference>
<dbReference type="PANTHER" id="PTHR28388">
    <property type="entry name" value="TRANSMEMBRANE PROTEIN 237"/>
    <property type="match status" value="1"/>
</dbReference>
<evidence type="ECO:0000256" key="6">
    <source>
        <dbReference type="ARBA" id="ARBA00022989"/>
    </source>
</evidence>
<evidence type="ECO:0008006" key="15">
    <source>
        <dbReference type="Google" id="ProtNLM"/>
    </source>
</evidence>
<dbReference type="GO" id="GO:0016020">
    <property type="term" value="C:membrane"/>
    <property type="evidence" value="ECO:0007669"/>
    <property type="project" value="UniProtKB-SubCell"/>
</dbReference>
<keyword evidence="8 12" id="KW-0472">Membrane</keyword>
<accession>A0A8S4P0L7</accession>
<comment type="caution">
    <text evidence="13">The sequence shown here is derived from an EMBL/GenBank/DDBJ whole genome shotgun (WGS) entry which is preliminary data.</text>
</comment>
<evidence type="ECO:0000256" key="9">
    <source>
        <dbReference type="ARBA" id="ARBA00023273"/>
    </source>
</evidence>
<dbReference type="AlphaFoldDB" id="A0A8S4P0L7"/>